<evidence type="ECO:0000313" key="4">
    <source>
        <dbReference type="Proteomes" id="UP001085076"/>
    </source>
</evidence>
<reference evidence="3" key="2">
    <citation type="journal article" date="2022" name="Hortic Res">
        <title>The genome of Dioscorea zingiberensis sheds light on the biosynthesis, origin and evolution of the medicinally important diosgenin saponins.</title>
        <authorList>
            <person name="Li Y."/>
            <person name="Tan C."/>
            <person name="Li Z."/>
            <person name="Guo J."/>
            <person name="Li S."/>
            <person name="Chen X."/>
            <person name="Wang C."/>
            <person name="Dai X."/>
            <person name="Yang H."/>
            <person name="Song W."/>
            <person name="Hou L."/>
            <person name="Xu J."/>
            <person name="Tong Z."/>
            <person name="Xu A."/>
            <person name="Yuan X."/>
            <person name="Wang W."/>
            <person name="Yang Q."/>
            <person name="Chen L."/>
            <person name="Sun Z."/>
            <person name="Wang K."/>
            <person name="Pan B."/>
            <person name="Chen J."/>
            <person name="Bao Y."/>
            <person name="Liu F."/>
            <person name="Qi X."/>
            <person name="Gang D.R."/>
            <person name="Wen J."/>
            <person name="Li J."/>
        </authorList>
    </citation>
    <scope>NUCLEOTIDE SEQUENCE</scope>
    <source>
        <strain evidence="3">Dzin_1.0</strain>
    </source>
</reference>
<dbReference type="Pfam" id="PF01486">
    <property type="entry name" value="K-box"/>
    <property type="match status" value="1"/>
</dbReference>
<dbReference type="AlphaFoldDB" id="A0A9D5DBI0"/>
<evidence type="ECO:0000259" key="2">
    <source>
        <dbReference type="PROSITE" id="PS51297"/>
    </source>
</evidence>
<keyword evidence="4" id="KW-1185">Reference proteome</keyword>
<keyword evidence="1" id="KW-0175">Coiled coil</keyword>
<comment type="caution">
    <text evidence="3">The sequence shown here is derived from an EMBL/GenBank/DDBJ whole genome shotgun (WGS) entry which is preliminary data.</text>
</comment>
<sequence>MSLHSVRKKKDQALTTQVQELHQKGKLLQKENMELQKKIDLISQENMELYNKVYAFWGSNNEGVNKGMQSSSGLMDENVTVHLQHQQSVAKPISPKLG</sequence>
<feature type="coiled-coil region" evidence="1">
    <location>
        <begin position="18"/>
        <end position="52"/>
    </location>
</feature>
<feature type="domain" description="K-box" evidence="2">
    <location>
        <begin position="1"/>
        <end position="45"/>
    </location>
</feature>
<accession>A0A9D5DBI0</accession>
<evidence type="ECO:0000313" key="3">
    <source>
        <dbReference type="EMBL" id="KAJ0988655.1"/>
    </source>
</evidence>
<dbReference type="InterPro" id="IPR002487">
    <property type="entry name" value="TF_Kbox"/>
</dbReference>
<dbReference type="OrthoDB" id="1898716at2759"/>
<proteinExistence type="predicted"/>
<dbReference type="GO" id="GO:0005634">
    <property type="term" value="C:nucleus"/>
    <property type="evidence" value="ECO:0007669"/>
    <property type="project" value="InterPro"/>
</dbReference>
<name>A0A9D5DBI0_9LILI</name>
<evidence type="ECO:0000256" key="1">
    <source>
        <dbReference type="SAM" id="Coils"/>
    </source>
</evidence>
<dbReference type="PROSITE" id="PS51297">
    <property type="entry name" value="K_BOX"/>
    <property type="match status" value="1"/>
</dbReference>
<dbReference type="EMBL" id="JAGGNH010000001">
    <property type="protein sequence ID" value="KAJ0988655.1"/>
    <property type="molecule type" value="Genomic_DNA"/>
</dbReference>
<organism evidence="3 4">
    <name type="scientific">Dioscorea zingiberensis</name>
    <dbReference type="NCBI Taxonomy" id="325984"/>
    <lineage>
        <taxon>Eukaryota</taxon>
        <taxon>Viridiplantae</taxon>
        <taxon>Streptophyta</taxon>
        <taxon>Embryophyta</taxon>
        <taxon>Tracheophyta</taxon>
        <taxon>Spermatophyta</taxon>
        <taxon>Magnoliopsida</taxon>
        <taxon>Liliopsida</taxon>
        <taxon>Dioscoreales</taxon>
        <taxon>Dioscoreaceae</taxon>
        <taxon>Dioscorea</taxon>
    </lineage>
</organism>
<gene>
    <name evidence="3" type="ORF">J5N97_007011</name>
</gene>
<dbReference type="GO" id="GO:0003700">
    <property type="term" value="F:DNA-binding transcription factor activity"/>
    <property type="evidence" value="ECO:0007669"/>
    <property type="project" value="InterPro"/>
</dbReference>
<dbReference type="Proteomes" id="UP001085076">
    <property type="component" value="Miscellaneous, Linkage group lg01"/>
</dbReference>
<reference evidence="3" key="1">
    <citation type="submission" date="2021-03" db="EMBL/GenBank/DDBJ databases">
        <authorList>
            <person name="Li Z."/>
            <person name="Yang C."/>
        </authorList>
    </citation>
    <scope>NUCLEOTIDE SEQUENCE</scope>
    <source>
        <strain evidence="3">Dzin_1.0</strain>
        <tissue evidence="3">Leaf</tissue>
    </source>
</reference>
<protein>
    <recommendedName>
        <fullName evidence="2">K-box domain-containing protein</fullName>
    </recommendedName>
</protein>